<accession>A0A7V1LQS4</accession>
<feature type="transmembrane region" description="Helical" evidence="9">
    <location>
        <begin position="386"/>
        <end position="411"/>
    </location>
</feature>
<evidence type="ECO:0000256" key="6">
    <source>
        <dbReference type="ARBA" id="ARBA00022989"/>
    </source>
</evidence>
<dbReference type="InterPro" id="IPR038076">
    <property type="entry name" value="MgtE_N_sf"/>
</dbReference>
<dbReference type="SUPFAM" id="SSF54631">
    <property type="entry name" value="CBS-domain pair"/>
    <property type="match status" value="1"/>
</dbReference>
<proteinExistence type="inferred from homology"/>
<dbReference type="InterPro" id="IPR036739">
    <property type="entry name" value="SLC41_membr_dom_sf"/>
</dbReference>
<dbReference type="InterPro" id="IPR006667">
    <property type="entry name" value="SLC41_membr_dom"/>
</dbReference>
<evidence type="ECO:0000256" key="3">
    <source>
        <dbReference type="ARBA" id="ARBA00022448"/>
    </source>
</evidence>
<dbReference type="PROSITE" id="PS51371">
    <property type="entry name" value="CBS"/>
    <property type="match status" value="2"/>
</dbReference>
<reference evidence="11" key="1">
    <citation type="journal article" date="2020" name="mSystems">
        <title>Genome- and Community-Level Interaction Insights into Carbon Utilization and Element Cycling Functions of Hydrothermarchaeota in Hydrothermal Sediment.</title>
        <authorList>
            <person name="Zhou Z."/>
            <person name="Liu Y."/>
            <person name="Xu W."/>
            <person name="Pan J."/>
            <person name="Luo Z.H."/>
            <person name="Li M."/>
        </authorList>
    </citation>
    <scope>NUCLEOTIDE SEQUENCE [LARGE SCALE GENOMIC DNA]</scope>
    <source>
        <strain evidence="11">HyVt-456</strain>
    </source>
</reference>
<feature type="transmembrane region" description="Helical" evidence="9">
    <location>
        <begin position="432"/>
        <end position="449"/>
    </location>
</feature>
<evidence type="ECO:0000259" key="10">
    <source>
        <dbReference type="PROSITE" id="PS51371"/>
    </source>
</evidence>
<feature type="transmembrane region" description="Helical" evidence="9">
    <location>
        <begin position="287"/>
        <end position="309"/>
    </location>
</feature>
<dbReference type="SUPFAM" id="SSF161093">
    <property type="entry name" value="MgtE membrane domain-like"/>
    <property type="match status" value="1"/>
</dbReference>
<evidence type="ECO:0000256" key="7">
    <source>
        <dbReference type="ARBA" id="ARBA00023136"/>
    </source>
</evidence>
<comment type="caution">
    <text evidence="9">Lacks conserved residue(s) required for the propagation of feature annotation.</text>
</comment>
<dbReference type="EMBL" id="DRLD01000423">
    <property type="protein sequence ID" value="HED11977.1"/>
    <property type="molecule type" value="Genomic_DNA"/>
</dbReference>
<dbReference type="Pfam" id="PF03448">
    <property type="entry name" value="MgtE_N"/>
    <property type="match status" value="1"/>
</dbReference>
<dbReference type="Gene3D" id="3.10.580.10">
    <property type="entry name" value="CBS-domain"/>
    <property type="match status" value="1"/>
</dbReference>
<dbReference type="SMART" id="SM00116">
    <property type="entry name" value="CBS"/>
    <property type="match status" value="2"/>
</dbReference>
<evidence type="ECO:0000256" key="1">
    <source>
        <dbReference type="ARBA" id="ARBA00004141"/>
    </source>
</evidence>
<feature type="domain" description="CBS" evidence="10">
    <location>
        <begin position="139"/>
        <end position="202"/>
    </location>
</feature>
<dbReference type="PANTHER" id="PTHR43773:SF1">
    <property type="entry name" value="MAGNESIUM TRANSPORTER MGTE"/>
    <property type="match status" value="1"/>
</dbReference>
<evidence type="ECO:0000256" key="2">
    <source>
        <dbReference type="ARBA" id="ARBA00009749"/>
    </source>
</evidence>
<organism evidence="11">
    <name type="scientific">Caldithrix abyssi</name>
    <dbReference type="NCBI Taxonomy" id="187145"/>
    <lineage>
        <taxon>Bacteria</taxon>
        <taxon>Pseudomonadati</taxon>
        <taxon>Calditrichota</taxon>
        <taxon>Calditrichia</taxon>
        <taxon>Calditrichales</taxon>
        <taxon>Calditrichaceae</taxon>
        <taxon>Caldithrix</taxon>
    </lineage>
</organism>
<dbReference type="Gene3D" id="1.10.357.20">
    <property type="entry name" value="SLC41 divalent cation transporters, integral membrane domain"/>
    <property type="match status" value="1"/>
</dbReference>
<evidence type="ECO:0000256" key="8">
    <source>
        <dbReference type="PROSITE-ProRule" id="PRU00703"/>
    </source>
</evidence>
<evidence type="ECO:0000256" key="9">
    <source>
        <dbReference type="RuleBase" id="RU362011"/>
    </source>
</evidence>
<keyword evidence="7 9" id="KW-0472">Membrane</keyword>
<sequence length="450" mass="49536">MAELQVDSILPDIQSLIEEGQKTALLNILIDMHPADIEAILNRLNKDDRRFVFGLLPTELASEVLPELDTPVAEDVLEEVSDQRISSIIHEMDSDDAADVVADLPDDVKERVLDTLEDDVSDDVKELLDYDEDSAGGIMAKEVLAMPADATVNETIEKLREMRDEVDNLYNIWVVDDNQVYLGNVNLTDLVLARGGDKLTAIMDADVNPIHVEMDQEDVAQHFKKYDLVSAPVVDSDGRLVGRITIDDIVDVLEEEGSEDIARIAGAPDEEIQEDSAFKIARARVPWLMVAFAGEMVAAYILSLFSATLNARIITAMFIPVVMAMGGSSGQQASVTVVRGLATGDIELHDTRRRLFKEFRISLLNSMFFSLLLFVIVYFWDGIIFATILATSMFLVINNATVLGALVPLIFKRLNIDPALAAAPLVSTTNDIIGLLIYLSITTIILAFGL</sequence>
<keyword evidence="5 9" id="KW-0460">Magnesium</keyword>
<dbReference type="GO" id="GO:0046872">
    <property type="term" value="F:metal ion binding"/>
    <property type="evidence" value="ECO:0007669"/>
    <property type="project" value="UniProtKB-KW"/>
</dbReference>
<name>A0A7V1LQS4_CALAY</name>
<feature type="transmembrane region" description="Helical" evidence="9">
    <location>
        <begin position="361"/>
        <end position="380"/>
    </location>
</feature>
<keyword evidence="9" id="KW-0479">Metal-binding</keyword>
<dbReference type="InterPro" id="IPR006668">
    <property type="entry name" value="Mg_transptr_MgtE_intracell_dom"/>
</dbReference>
<dbReference type="Pfam" id="PF01769">
    <property type="entry name" value="MgtE"/>
    <property type="match status" value="1"/>
</dbReference>
<comment type="function">
    <text evidence="9">Acts as a magnesium transporter.</text>
</comment>
<dbReference type="SUPFAM" id="SSF158791">
    <property type="entry name" value="MgtE N-terminal domain-like"/>
    <property type="match status" value="1"/>
</dbReference>
<dbReference type="SMART" id="SM00924">
    <property type="entry name" value="MgtE_N"/>
    <property type="match status" value="1"/>
</dbReference>
<dbReference type="Gene3D" id="1.25.60.10">
    <property type="entry name" value="MgtE N-terminal domain-like"/>
    <property type="match status" value="1"/>
</dbReference>
<comment type="subunit">
    <text evidence="9">Homodimer.</text>
</comment>
<evidence type="ECO:0000256" key="5">
    <source>
        <dbReference type="ARBA" id="ARBA00022842"/>
    </source>
</evidence>
<evidence type="ECO:0000256" key="4">
    <source>
        <dbReference type="ARBA" id="ARBA00022692"/>
    </source>
</evidence>
<comment type="caution">
    <text evidence="11">The sequence shown here is derived from an EMBL/GenBank/DDBJ whole genome shotgun (WGS) entry which is preliminary data.</text>
</comment>
<keyword evidence="4 9" id="KW-0812">Transmembrane</keyword>
<dbReference type="CDD" id="cd04606">
    <property type="entry name" value="CBS_pair_Mg_transporter"/>
    <property type="match status" value="1"/>
</dbReference>
<dbReference type="PANTHER" id="PTHR43773">
    <property type="entry name" value="MAGNESIUM TRANSPORTER MGTE"/>
    <property type="match status" value="1"/>
</dbReference>
<dbReference type="Pfam" id="PF00571">
    <property type="entry name" value="CBS"/>
    <property type="match status" value="2"/>
</dbReference>
<keyword evidence="8" id="KW-0129">CBS domain</keyword>
<feature type="domain" description="CBS" evidence="10">
    <location>
        <begin position="203"/>
        <end position="259"/>
    </location>
</feature>
<dbReference type="InterPro" id="IPR046342">
    <property type="entry name" value="CBS_dom_sf"/>
</dbReference>
<keyword evidence="3 9" id="KW-0813">Transport</keyword>
<dbReference type="InterPro" id="IPR006669">
    <property type="entry name" value="MgtE_transporter"/>
</dbReference>
<dbReference type="AlphaFoldDB" id="A0A7V1LQS4"/>
<protein>
    <recommendedName>
        <fullName evidence="9">Magnesium transporter MgtE</fullName>
    </recommendedName>
</protein>
<dbReference type="GO" id="GO:0015095">
    <property type="term" value="F:magnesium ion transmembrane transporter activity"/>
    <property type="evidence" value="ECO:0007669"/>
    <property type="project" value="UniProtKB-UniRule"/>
</dbReference>
<keyword evidence="6 9" id="KW-1133">Transmembrane helix</keyword>
<comment type="similarity">
    <text evidence="2 9">Belongs to the SLC41A transporter family.</text>
</comment>
<dbReference type="GO" id="GO:0005886">
    <property type="term" value="C:plasma membrane"/>
    <property type="evidence" value="ECO:0007669"/>
    <property type="project" value="UniProtKB-SubCell"/>
</dbReference>
<gene>
    <name evidence="11" type="primary">mgtE</name>
    <name evidence="11" type="ORF">ENJ10_14900</name>
</gene>
<comment type="subcellular location">
    <subcellularLocation>
        <location evidence="9">Cell membrane</location>
        <topology evidence="9">Multi-pass membrane protein</topology>
    </subcellularLocation>
    <subcellularLocation>
        <location evidence="1">Membrane</location>
        <topology evidence="1">Multi-pass membrane protein</topology>
    </subcellularLocation>
</comment>
<dbReference type="Proteomes" id="UP000886005">
    <property type="component" value="Unassembled WGS sequence"/>
</dbReference>
<evidence type="ECO:0000313" key="11">
    <source>
        <dbReference type="EMBL" id="HED11977.1"/>
    </source>
</evidence>
<dbReference type="InterPro" id="IPR000644">
    <property type="entry name" value="CBS_dom"/>
</dbReference>
<keyword evidence="9" id="KW-1003">Cell membrane</keyword>
<dbReference type="NCBIfam" id="TIGR00400">
    <property type="entry name" value="mgtE"/>
    <property type="match status" value="1"/>
</dbReference>